<keyword evidence="6" id="KW-1185">Reference proteome</keyword>
<dbReference type="InterPro" id="IPR012001">
    <property type="entry name" value="Thiamin_PyroP_enz_TPP-bd_dom"/>
</dbReference>
<evidence type="ECO:0000313" key="6">
    <source>
        <dbReference type="Proteomes" id="UP000587002"/>
    </source>
</evidence>
<dbReference type="PANTHER" id="PTHR18968:SF86">
    <property type="entry name" value="ACETOLACTATE SYNTHASE LARGE SUBUNIT ILVX-RELATED"/>
    <property type="match status" value="1"/>
</dbReference>
<evidence type="ECO:0000259" key="4">
    <source>
        <dbReference type="Pfam" id="PF02776"/>
    </source>
</evidence>
<dbReference type="EC" id="2.2.1.6" evidence="5"/>
<accession>A0A853AM39</accession>
<dbReference type="Gene3D" id="3.40.50.970">
    <property type="match status" value="2"/>
</dbReference>
<dbReference type="PANTHER" id="PTHR18968">
    <property type="entry name" value="THIAMINE PYROPHOSPHATE ENZYMES"/>
    <property type="match status" value="1"/>
</dbReference>
<keyword evidence="2" id="KW-0786">Thiamine pyrophosphate</keyword>
<dbReference type="GO" id="GO:0003984">
    <property type="term" value="F:acetolactate synthase activity"/>
    <property type="evidence" value="ECO:0007669"/>
    <property type="project" value="UniProtKB-EC"/>
</dbReference>
<evidence type="ECO:0000259" key="3">
    <source>
        <dbReference type="Pfam" id="PF02775"/>
    </source>
</evidence>
<dbReference type="InterPro" id="IPR029061">
    <property type="entry name" value="THDP-binding"/>
</dbReference>
<feature type="domain" description="Thiamine pyrophosphate enzyme TPP-binding" evidence="3">
    <location>
        <begin position="380"/>
        <end position="511"/>
    </location>
</feature>
<gene>
    <name evidence="5" type="ORF">HNR68_003775</name>
</gene>
<dbReference type="GO" id="GO:0000287">
    <property type="term" value="F:magnesium ion binding"/>
    <property type="evidence" value="ECO:0007669"/>
    <property type="project" value="UniProtKB-ARBA"/>
</dbReference>
<evidence type="ECO:0000256" key="2">
    <source>
        <dbReference type="ARBA" id="ARBA00023052"/>
    </source>
</evidence>
<dbReference type="CDD" id="cd02002">
    <property type="entry name" value="TPP_BFDC"/>
    <property type="match status" value="1"/>
</dbReference>
<sequence>MKGSESLLATAVAAGVQVCFANPGTTEIPLVEAFDQVPGLRPVLALSEGVVTGAADGHARMTGAPALTLLHLGPGFANGIANLHNARRARTPVINLIGEHASWHQAADAPLASDIESLAAPVSGWVGRTTSAANAAAEFAAAHRAAREQRLPATLIAAADHMWSDGGRPAEVAAVPGPPAVDDQQVAAIAKLLTRGRGRPALLLGDRALAPEAVRTAARIAATVGGEVFAERTPARIDRAPDVPAVRPIPYFPEDVLRVLDGFSDLVLVGARTPVSFFGYQGLPSYPVPDGVQVHTLADVEQDAVEALRALAEATGSAATEVPLPAPPEVSVPDGALTAAGIAAAIVSTQPEGAIVVNEGVSSGAAYPALAAAAPAHSELTNTGGAIGMGIPVATGAAIACPDRPVIGFQADGSAAYSLQALWTQAREQLDVTTVICANSRYAILRAELRRAGIDQPGPAAAGMTDLTGPAVDWVAAAQGFGVPATRATTGAELIDALRRAHAEPGPHLVEAVL</sequence>
<dbReference type="Pfam" id="PF02776">
    <property type="entry name" value="TPP_enzyme_N"/>
    <property type="match status" value="1"/>
</dbReference>
<dbReference type="Pfam" id="PF02775">
    <property type="entry name" value="TPP_enzyme_C"/>
    <property type="match status" value="1"/>
</dbReference>
<dbReference type="CDD" id="cd07035">
    <property type="entry name" value="TPP_PYR_POX_like"/>
    <property type="match status" value="1"/>
</dbReference>
<dbReference type="Proteomes" id="UP000587002">
    <property type="component" value="Unassembled WGS sequence"/>
</dbReference>
<dbReference type="RefSeq" id="WP_179722927.1">
    <property type="nucleotide sequence ID" value="NZ_BAABFH010000001.1"/>
</dbReference>
<proteinExistence type="inferred from homology"/>
<dbReference type="GO" id="GO:0050660">
    <property type="term" value="F:flavin adenine dinucleotide binding"/>
    <property type="evidence" value="ECO:0007669"/>
    <property type="project" value="TreeGrafter"/>
</dbReference>
<comment type="caution">
    <text evidence="5">The sequence shown here is derived from an EMBL/GenBank/DDBJ whole genome shotgun (WGS) entry which is preliminary data.</text>
</comment>
<protein>
    <submittedName>
        <fullName evidence="5">Acetolactate synthase-1/2/3 large subunit</fullName>
        <ecNumber evidence="5">2.2.1.6</ecNumber>
    </submittedName>
</protein>
<dbReference type="InterPro" id="IPR011766">
    <property type="entry name" value="TPP_enzyme_TPP-bd"/>
</dbReference>
<dbReference type="InterPro" id="IPR045229">
    <property type="entry name" value="TPP_enz"/>
</dbReference>
<keyword evidence="5" id="KW-0808">Transferase</keyword>
<name>A0A853AM39_9PSEU</name>
<organism evidence="5 6">
    <name type="scientific">Saccharopolyspora hordei</name>
    <dbReference type="NCBI Taxonomy" id="1838"/>
    <lineage>
        <taxon>Bacteria</taxon>
        <taxon>Bacillati</taxon>
        <taxon>Actinomycetota</taxon>
        <taxon>Actinomycetes</taxon>
        <taxon>Pseudonocardiales</taxon>
        <taxon>Pseudonocardiaceae</taxon>
        <taxon>Saccharopolyspora</taxon>
    </lineage>
</organism>
<dbReference type="NCBIfam" id="NF005760">
    <property type="entry name" value="PRK07586.1"/>
    <property type="match status" value="1"/>
</dbReference>
<evidence type="ECO:0000256" key="1">
    <source>
        <dbReference type="ARBA" id="ARBA00007812"/>
    </source>
</evidence>
<dbReference type="EMBL" id="JACCFJ010000001">
    <property type="protein sequence ID" value="NYI85145.1"/>
    <property type="molecule type" value="Genomic_DNA"/>
</dbReference>
<dbReference type="AlphaFoldDB" id="A0A853AM39"/>
<feature type="domain" description="Thiamine pyrophosphate enzyme N-terminal TPP-binding" evidence="4">
    <location>
        <begin position="1"/>
        <end position="106"/>
    </location>
</feature>
<evidence type="ECO:0000313" key="5">
    <source>
        <dbReference type="EMBL" id="NYI85145.1"/>
    </source>
</evidence>
<dbReference type="GO" id="GO:0030976">
    <property type="term" value="F:thiamine pyrophosphate binding"/>
    <property type="evidence" value="ECO:0007669"/>
    <property type="project" value="InterPro"/>
</dbReference>
<reference evidence="5 6" key="1">
    <citation type="submission" date="2020-07" db="EMBL/GenBank/DDBJ databases">
        <title>Sequencing the genomes of 1000 actinobacteria strains.</title>
        <authorList>
            <person name="Klenk H.-P."/>
        </authorList>
    </citation>
    <scope>NUCLEOTIDE SEQUENCE [LARGE SCALE GENOMIC DNA]</scope>
    <source>
        <strain evidence="5 6">DSM 44065</strain>
    </source>
</reference>
<comment type="similarity">
    <text evidence="1">Belongs to the TPP enzyme family.</text>
</comment>
<dbReference type="SUPFAM" id="SSF52518">
    <property type="entry name" value="Thiamin diphosphate-binding fold (THDP-binding)"/>
    <property type="match status" value="2"/>
</dbReference>